<dbReference type="InterPro" id="IPR023298">
    <property type="entry name" value="ATPase_P-typ_TM_dom_sf"/>
</dbReference>
<keyword evidence="7" id="KW-0997">Cell inner membrane</keyword>
<dbReference type="PRINTS" id="PR01836">
    <property type="entry name" value="MGATPASE"/>
</dbReference>
<dbReference type="SUPFAM" id="SSF81660">
    <property type="entry name" value="Metal cation-transporting ATPase, ATP-binding domain N"/>
    <property type="match status" value="1"/>
</dbReference>
<dbReference type="InterPro" id="IPR059000">
    <property type="entry name" value="ATPase_P-type_domA"/>
</dbReference>
<evidence type="ECO:0000256" key="3">
    <source>
        <dbReference type="ARBA" id="ARBA00008746"/>
    </source>
</evidence>
<evidence type="ECO:0000256" key="12">
    <source>
        <dbReference type="ARBA" id="ARBA00022842"/>
    </source>
</evidence>
<dbReference type="PROSITE" id="PS00154">
    <property type="entry name" value="ATPASE_E1_E2"/>
    <property type="match status" value="1"/>
</dbReference>
<dbReference type="Pfam" id="PF13246">
    <property type="entry name" value="Cation_ATPase"/>
    <property type="match status" value="1"/>
</dbReference>
<gene>
    <name evidence="20" type="ORF">Sdiek1_2624</name>
</gene>
<evidence type="ECO:0000256" key="16">
    <source>
        <dbReference type="ARBA" id="ARBA00029806"/>
    </source>
</evidence>
<dbReference type="InterPro" id="IPR023299">
    <property type="entry name" value="ATPase_P-typ_cyto_dom_N"/>
</dbReference>
<dbReference type="InterPro" id="IPR044492">
    <property type="entry name" value="P_typ_ATPase_HD_dom"/>
</dbReference>
<dbReference type="Pfam" id="PF00690">
    <property type="entry name" value="Cation_ATPase_N"/>
    <property type="match status" value="1"/>
</dbReference>
<evidence type="ECO:0000256" key="6">
    <source>
        <dbReference type="ARBA" id="ARBA00022475"/>
    </source>
</evidence>
<dbReference type="Proteomes" id="UP000196005">
    <property type="component" value="Chromosome"/>
</dbReference>
<keyword evidence="11" id="KW-0067">ATP-binding</keyword>
<keyword evidence="21" id="KW-1185">Reference proteome</keyword>
<name>A0A1Y0HNT6_9BACT</name>
<feature type="transmembrane region" description="Helical" evidence="18">
    <location>
        <begin position="325"/>
        <end position="350"/>
    </location>
</feature>
<evidence type="ECO:0000256" key="10">
    <source>
        <dbReference type="ARBA" id="ARBA00022741"/>
    </source>
</evidence>
<evidence type="ECO:0000256" key="2">
    <source>
        <dbReference type="ARBA" id="ARBA00004429"/>
    </source>
</evidence>
<dbReference type="Gene3D" id="1.20.1110.10">
    <property type="entry name" value="Calcium-transporting ATPase, transmembrane domain"/>
    <property type="match status" value="1"/>
</dbReference>
<keyword evidence="6" id="KW-1003">Cell membrane</keyword>
<dbReference type="EMBL" id="CP021416">
    <property type="protein sequence ID" value="ARU49772.1"/>
    <property type="molecule type" value="Genomic_DNA"/>
</dbReference>
<dbReference type="InterPro" id="IPR036412">
    <property type="entry name" value="HAD-like_sf"/>
</dbReference>
<dbReference type="SFLD" id="SFLDS00003">
    <property type="entry name" value="Haloacid_Dehalogenase"/>
    <property type="match status" value="1"/>
</dbReference>
<dbReference type="PANTHER" id="PTHR42861">
    <property type="entry name" value="CALCIUM-TRANSPORTING ATPASE"/>
    <property type="match status" value="1"/>
</dbReference>
<keyword evidence="15 18" id="KW-0472">Membrane</keyword>
<dbReference type="InterPro" id="IPR004014">
    <property type="entry name" value="ATPase_P-typ_cation-transptr_N"/>
</dbReference>
<protein>
    <recommendedName>
        <fullName evidence="5">Magnesium-transporting ATPase, P-type 1</fullName>
        <ecNumber evidence="4">7.2.2.14</ecNumber>
    </recommendedName>
    <alternativeName>
        <fullName evidence="16">Mg(2+) transport ATPase, P-type 1</fullName>
    </alternativeName>
</protein>
<dbReference type="InterPro" id="IPR023214">
    <property type="entry name" value="HAD_sf"/>
</dbReference>
<dbReference type="GO" id="GO:0016887">
    <property type="term" value="F:ATP hydrolysis activity"/>
    <property type="evidence" value="ECO:0007669"/>
    <property type="project" value="InterPro"/>
</dbReference>
<dbReference type="NCBIfam" id="TIGR01524">
    <property type="entry name" value="ATPase-IIIB_Mg"/>
    <property type="match status" value="1"/>
</dbReference>
<comment type="catalytic activity">
    <reaction evidence="17">
        <text>Mg(2+)(out) + ATP + H2O = Mg(2+)(in) + ADP + phosphate + H(+)</text>
        <dbReference type="Rhea" id="RHEA:10260"/>
        <dbReference type="ChEBI" id="CHEBI:15377"/>
        <dbReference type="ChEBI" id="CHEBI:15378"/>
        <dbReference type="ChEBI" id="CHEBI:18420"/>
        <dbReference type="ChEBI" id="CHEBI:30616"/>
        <dbReference type="ChEBI" id="CHEBI:43474"/>
        <dbReference type="ChEBI" id="CHEBI:456216"/>
        <dbReference type="EC" id="7.2.2.14"/>
    </reaction>
</comment>
<dbReference type="InterPro" id="IPR008250">
    <property type="entry name" value="ATPase_P-typ_transduc_dom_A_sf"/>
</dbReference>
<dbReference type="KEGG" id="suls:Sdiek1_2624"/>
<proteinExistence type="inferred from homology"/>
<dbReference type="NCBIfam" id="NF011702">
    <property type="entry name" value="PRK15122.1"/>
    <property type="match status" value="1"/>
</dbReference>
<dbReference type="SFLD" id="SFLDG00002">
    <property type="entry name" value="C1.7:_P-type_atpase_like"/>
    <property type="match status" value="1"/>
</dbReference>
<keyword evidence="14 18" id="KW-1133">Transmembrane helix</keyword>
<evidence type="ECO:0000256" key="14">
    <source>
        <dbReference type="ARBA" id="ARBA00022989"/>
    </source>
</evidence>
<feature type="domain" description="Cation-transporting P-type ATPase N-terminal" evidence="19">
    <location>
        <begin position="39"/>
        <end position="112"/>
    </location>
</feature>
<dbReference type="SFLD" id="SFLDF00027">
    <property type="entry name" value="p-type_atpase"/>
    <property type="match status" value="1"/>
</dbReference>
<dbReference type="SUPFAM" id="SSF56784">
    <property type="entry name" value="HAD-like"/>
    <property type="match status" value="1"/>
</dbReference>
<dbReference type="AlphaFoldDB" id="A0A1Y0HNT6"/>
<dbReference type="GO" id="GO:0005886">
    <property type="term" value="C:plasma membrane"/>
    <property type="evidence" value="ECO:0007669"/>
    <property type="project" value="UniProtKB-SubCell"/>
</dbReference>
<dbReference type="CDD" id="cd02077">
    <property type="entry name" value="P-type_ATPase_Mg"/>
    <property type="match status" value="1"/>
</dbReference>
<keyword evidence="13" id="KW-1278">Translocase</keyword>
<evidence type="ECO:0000256" key="1">
    <source>
        <dbReference type="ARBA" id="ARBA00003954"/>
    </source>
</evidence>
<evidence type="ECO:0000256" key="15">
    <source>
        <dbReference type="ARBA" id="ARBA00023136"/>
    </source>
</evidence>
<sequence>MFKYDYFFHTLVPAFLPKNFKASKQNIASTQSSTHKLKELATCSKEELFKKLGSSEKGLSKHEAHKHLLKFGANIISENKKANPLLVIFENIKNPLTLMLIVLATVSLYMDDVRTAVVVGGMTLLSVALSSMQEFRSSKAAEKLSSMVSSTATVLRQNDEPSSDEITTQSNYKIHESHSQTIEIAIKKIVPGDIVHLSAGDIIPADLRIISSKDLFLNQASLTGEAMPVEKVAINEPHEIESMISAHNICFMGSSIESGTAIGVVCTTGKETYLGSIAKVIESAAEPTSFDIGIKKFTWLMLRFMFVMVPVVMLVNGFLKHDWMGAFLFGLSVAVGLAPEMLPMIVTVNLSKGAFALSKQKVIVKKLSAIQNFGAMDVLCTDKTGTLTQDKIILEQHVNVNGEKCNHVLELAYLNSFHQTGLKNLLDVAVLEHSEIEGLAVNEFPNKVDEIPFDFNRKRMSVVVGKTDNSHLLITKGAVEEMVKVCTHVEKNGEILPLDTTMYSDIFNLVNEYNNDGFRVIAVAYKNIPNSQQAYAIQDESQMILAGFMSFLDPPKESAKKAIKMLNEYGVSVKVLTGDNERVTTKICKDVGLDITAIYQGADIDAMNEEELKLAVEKANVFAKLSPDNKARIVSALRQNGHTVGFMGDGINDAPALKLADVGISVDTAVDIAKETADIILLERSLLVLEQGVLLGRKVFANIIKYIKMGSSSNYGNMFSVVGASALLPFIPMHPIQIVTNNFLYDLSQSTTPTDHVDDELIKRPKKWDIADIKNFMLIVGPTSSVFDYITFGVMIYIFDAWHNEALFQTGWFVESLISQTLIVHIIRTDKIPFFQSTASLPVILMTASIMCLGIWLPFSPFAASLGLVALPTEYWSILGVMMIGYIFFNAKC</sequence>
<evidence type="ECO:0000313" key="21">
    <source>
        <dbReference type="Proteomes" id="UP000196005"/>
    </source>
</evidence>
<evidence type="ECO:0000256" key="13">
    <source>
        <dbReference type="ARBA" id="ARBA00022967"/>
    </source>
</evidence>
<dbReference type="Gene3D" id="3.40.1110.10">
    <property type="entry name" value="Calcium-transporting ATPase, cytoplasmic domain N"/>
    <property type="match status" value="1"/>
</dbReference>
<dbReference type="InterPro" id="IPR018303">
    <property type="entry name" value="ATPase_P-typ_P_site"/>
</dbReference>
<evidence type="ECO:0000256" key="5">
    <source>
        <dbReference type="ARBA" id="ARBA00013555"/>
    </source>
</evidence>
<dbReference type="RefSeq" id="WP_202819563.1">
    <property type="nucleotide sequence ID" value="NZ_CP021416.1"/>
</dbReference>
<keyword evidence="12" id="KW-0460">Magnesium</keyword>
<dbReference type="Gene3D" id="2.70.150.10">
    <property type="entry name" value="Calcium-transporting ATPase, cytoplasmic transduction domain A"/>
    <property type="match status" value="1"/>
</dbReference>
<dbReference type="EC" id="7.2.2.14" evidence="4"/>
<evidence type="ECO:0000313" key="20">
    <source>
        <dbReference type="EMBL" id="ARU49772.1"/>
    </source>
</evidence>
<evidence type="ECO:0000256" key="8">
    <source>
        <dbReference type="ARBA" id="ARBA00022553"/>
    </source>
</evidence>
<accession>A0A1Y0HNT6</accession>
<keyword evidence="9 18" id="KW-0812">Transmembrane</keyword>
<keyword evidence="8" id="KW-0597">Phosphoprotein</keyword>
<evidence type="ECO:0000256" key="7">
    <source>
        <dbReference type="ARBA" id="ARBA00022519"/>
    </source>
</evidence>
<evidence type="ECO:0000259" key="19">
    <source>
        <dbReference type="SMART" id="SM00831"/>
    </source>
</evidence>
<dbReference type="InterPro" id="IPR006068">
    <property type="entry name" value="ATPase_P-typ_cation-transptr_C"/>
</dbReference>
<dbReference type="SUPFAM" id="SSF81665">
    <property type="entry name" value="Calcium ATPase, transmembrane domain M"/>
    <property type="match status" value="1"/>
</dbReference>
<evidence type="ECO:0000256" key="11">
    <source>
        <dbReference type="ARBA" id="ARBA00022840"/>
    </source>
</evidence>
<dbReference type="NCBIfam" id="TIGR01494">
    <property type="entry name" value="ATPase_P-type"/>
    <property type="match status" value="2"/>
</dbReference>
<feature type="transmembrane region" description="Helical" evidence="18">
    <location>
        <begin position="776"/>
        <end position="799"/>
    </location>
</feature>
<dbReference type="GO" id="GO:0005524">
    <property type="term" value="F:ATP binding"/>
    <property type="evidence" value="ECO:0007669"/>
    <property type="project" value="UniProtKB-KW"/>
</dbReference>
<evidence type="ECO:0000256" key="17">
    <source>
        <dbReference type="ARBA" id="ARBA00047295"/>
    </source>
</evidence>
<dbReference type="InterPro" id="IPR001757">
    <property type="entry name" value="P_typ_ATPase"/>
</dbReference>
<feature type="transmembrane region" description="Helical" evidence="18">
    <location>
        <begin position="839"/>
        <end position="859"/>
    </location>
</feature>
<organism evidence="20 21">
    <name type="scientific">Sulfurospirillum diekertiae</name>
    <dbReference type="NCBI Taxonomy" id="1854492"/>
    <lineage>
        <taxon>Bacteria</taxon>
        <taxon>Pseudomonadati</taxon>
        <taxon>Campylobacterota</taxon>
        <taxon>Epsilonproteobacteria</taxon>
        <taxon>Campylobacterales</taxon>
        <taxon>Sulfurospirillaceae</taxon>
        <taxon>Sulfurospirillum</taxon>
    </lineage>
</organism>
<evidence type="ECO:0000256" key="9">
    <source>
        <dbReference type="ARBA" id="ARBA00022692"/>
    </source>
</evidence>
<evidence type="ECO:0000256" key="18">
    <source>
        <dbReference type="SAM" id="Phobius"/>
    </source>
</evidence>
<dbReference type="Pfam" id="PF00689">
    <property type="entry name" value="Cation_ATPase_C"/>
    <property type="match status" value="1"/>
</dbReference>
<dbReference type="SMART" id="SM00831">
    <property type="entry name" value="Cation_ATPase_N"/>
    <property type="match status" value="1"/>
</dbReference>
<evidence type="ECO:0000256" key="4">
    <source>
        <dbReference type="ARBA" id="ARBA00012786"/>
    </source>
</evidence>
<keyword evidence="10" id="KW-0547">Nucleotide-binding</keyword>
<dbReference type="GO" id="GO:0015444">
    <property type="term" value="F:P-type magnesium transporter activity"/>
    <property type="evidence" value="ECO:0007669"/>
    <property type="project" value="UniProtKB-EC"/>
</dbReference>
<reference evidence="21" key="1">
    <citation type="submission" date="2017-05" db="EMBL/GenBank/DDBJ databases">
        <title>Dechlorination kinetics govern the competition between two new strains of the genus Sulfurospirillum.</title>
        <authorList>
            <person name="Buttet G.F."/>
            <person name="Murray A.M."/>
            <person name="Goris T."/>
            <person name="Burion M."/>
            <person name="Lin B."/>
            <person name="Rolle M."/>
            <person name="Maillard J."/>
        </authorList>
    </citation>
    <scope>NUCLEOTIDE SEQUENCE [LARGE SCALE GENOMIC DNA]</scope>
    <source>
        <strain evidence="21">SL2-1</strain>
    </source>
</reference>
<feature type="transmembrane region" description="Helical" evidence="18">
    <location>
        <begin position="300"/>
        <end position="319"/>
    </location>
</feature>
<feature type="transmembrane region" description="Helical" evidence="18">
    <location>
        <begin position="865"/>
        <end position="889"/>
    </location>
</feature>
<dbReference type="SUPFAM" id="SSF81653">
    <property type="entry name" value="Calcium ATPase, transduction domain A"/>
    <property type="match status" value="1"/>
</dbReference>
<comment type="subcellular location">
    <subcellularLocation>
        <location evidence="2">Cell inner membrane</location>
        <topology evidence="2">Multi-pass membrane protein</topology>
    </subcellularLocation>
</comment>
<dbReference type="Pfam" id="PF00122">
    <property type="entry name" value="E1-E2_ATPase"/>
    <property type="match status" value="1"/>
</dbReference>
<keyword evidence="20" id="KW-0378">Hydrolase</keyword>
<dbReference type="InterPro" id="IPR006415">
    <property type="entry name" value="P-type_ATPase_IIIB"/>
</dbReference>
<comment type="similarity">
    <text evidence="3">Belongs to the cation transport ATPase (P-type) (TC 3.A.3) family. Type IIIB subfamily.</text>
</comment>
<comment type="function">
    <text evidence="1">Mediates magnesium influx to the cytosol.</text>
</comment>
<dbReference type="Gene3D" id="3.40.50.1000">
    <property type="entry name" value="HAD superfamily/HAD-like"/>
    <property type="match status" value="1"/>
</dbReference>